<dbReference type="GO" id="GO:0003924">
    <property type="term" value="F:GTPase activity"/>
    <property type="evidence" value="ECO:0007669"/>
    <property type="project" value="UniProtKB-UniRule"/>
</dbReference>
<dbReference type="SUPFAM" id="SSF50447">
    <property type="entry name" value="Translation proteins"/>
    <property type="match status" value="1"/>
</dbReference>
<dbReference type="AlphaFoldDB" id="A0A1J4QEQ0"/>
<dbReference type="GO" id="GO:0003746">
    <property type="term" value="F:translation elongation factor activity"/>
    <property type="evidence" value="ECO:0007669"/>
    <property type="project" value="UniProtKB-UniRule"/>
</dbReference>
<dbReference type="InterPro" id="IPR031157">
    <property type="entry name" value="G_TR_CS"/>
</dbReference>
<dbReference type="InterPro" id="IPR027417">
    <property type="entry name" value="P-loop_NTPase"/>
</dbReference>
<evidence type="ECO:0000256" key="1">
    <source>
        <dbReference type="ARBA" id="ARBA00005454"/>
    </source>
</evidence>
<dbReference type="Gene3D" id="3.30.70.2570">
    <property type="entry name" value="Elongation factor 4, C-terminal domain"/>
    <property type="match status" value="1"/>
</dbReference>
<dbReference type="GO" id="GO:0005886">
    <property type="term" value="C:plasma membrane"/>
    <property type="evidence" value="ECO:0007669"/>
    <property type="project" value="UniProtKB-SubCell"/>
</dbReference>
<dbReference type="Gene3D" id="3.30.70.240">
    <property type="match status" value="1"/>
</dbReference>
<dbReference type="InterPro" id="IPR000640">
    <property type="entry name" value="EFG_V-like"/>
</dbReference>
<feature type="binding site" evidence="12">
    <location>
        <begin position="14"/>
        <end position="19"/>
    </location>
    <ligand>
        <name>GTP</name>
        <dbReference type="ChEBI" id="CHEBI:37565"/>
    </ligand>
</feature>
<evidence type="ECO:0000256" key="2">
    <source>
        <dbReference type="ARBA" id="ARBA00022475"/>
    </source>
</evidence>
<gene>
    <name evidence="12" type="primary">lepA</name>
    <name evidence="14" type="ORF">BFR47_15185</name>
</gene>
<dbReference type="GO" id="GO:0045727">
    <property type="term" value="P:positive regulation of translation"/>
    <property type="evidence" value="ECO:0007669"/>
    <property type="project" value="UniProtKB-UniRule"/>
</dbReference>
<comment type="similarity">
    <text evidence="10">Belongs to the GTP-binding elongation factor family. LepA subfamily.</text>
</comment>
<dbReference type="EMBL" id="MDKE01000026">
    <property type="protein sequence ID" value="OIN08716.1"/>
    <property type="molecule type" value="Genomic_DNA"/>
</dbReference>
<comment type="function">
    <text evidence="9 12">Required for accurate and efficient protein synthesis under certain stress conditions. May act as a fidelity factor of the translation reaction, by catalyzing a one-codon backward translocation of tRNAs on improperly translocated ribosomes. Back-translocation proceeds from a post-translocation (POST) complex to a pre-translocation (PRE) complex, thus giving elongation factor G a second chance to translocate the tRNAs correctly. Binds to ribosomes in a GTP-dependent manner.</text>
</comment>
<feature type="domain" description="Tr-type G" evidence="13">
    <location>
        <begin position="2"/>
        <end position="184"/>
    </location>
</feature>
<dbReference type="Gene3D" id="3.40.50.300">
    <property type="entry name" value="P-loop containing nucleotide triphosphate hydrolases"/>
    <property type="match status" value="1"/>
</dbReference>
<evidence type="ECO:0000259" key="13">
    <source>
        <dbReference type="PROSITE" id="PS51722"/>
    </source>
</evidence>
<dbReference type="PROSITE" id="PS51722">
    <property type="entry name" value="G_TR_2"/>
    <property type="match status" value="1"/>
</dbReference>
<dbReference type="FunFam" id="3.30.70.2570:FF:000001">
    <property type="entry name" value="Translation factor GUF1, mitochondrial"/>
    <property type="match status" value="1"/>
</dbReference>
<dbReference type="PROSITE" id="PS00301">
    <property type="entry name" value="G_TR_1"/>
    <property type="match status" value="1"/>
</dbReference>
<sequence>MKHIRNFSVIAHIDHGKSTLSDRLIQVCGGLSDREMQQQVLDSMDLERERGITIKAQSVTLNYQANDGEQYQLNFIDTPGHVDFSYEVSRSLAACEGALLVVDAGQGVEAQTLANCYTALDMDLEVVPVLNKIDLPQAEPERVAQEIEDIVGIDAIDAVRCSAKTGLGVDAVLETIVKQIPPPVGNPEGPLQALIIDSWFDPYLGVVSLVRIKHGNLKKNDKIKVMSTGQVWGVDRIGIFTPKQKDTDGLNCGEVGWVVCGIKEIHGAPVGDTLTHAKHGAEKALPGFKKVKPQVYAGLFPISSDDYEAFRDALDKLSLNDASLFYEPETSNALGFGFRCGFLGMLHMEIVQERLEREYDLDLITTAPTVVYEIVKTDGETIHIDSPSNLPPTNNIEELREPIAECNILVPQEYLGNVITLCIEKRGVQTNMVYHGNQVALSYDIPMAEVVLDFFDRLKSCSRGYASLDYGFKRFETADMVRLDILINGDRVDALAIITHKDNAPYRGRQLVEKMRELIPRQMFDIAIQAAIGNQIISRSTVKALRKDVTAKCYGGDVSRKKKLLAKQKEGKKRMKSLGRVDIPQDAFLAILHVGKDK</sequence>
<feature type="binding site" evidence="12">
    <location>
        <begin position="131"/>
        <end position="134"/>
    </location>
    <ligand>
        <name>GTP</name>
        <dbReference type="ChEBI" id="CHEBI:37565"/>
    </ligand>
</feature>
<evidence type="ECO:0000313" key="15">
    <source>
        <dbReference type="Proteomes" id="UP000243073"/>
    </source>
</evidence>
<keyword evidence="4 12" id="KW-0378">Hydrolase</keyword>
<proteinExistence type="inferred from homology"/>
<dbReference type="SUPFAM" id="SSF52540">
    <property type="entry name" value="P-loop containing nucleoside triphosphate hydrolases"/>
    <property type="match status" value="1"/>
</dbReference>
<organism evidence="14 15">
    <name type="scientific">Oceanisphaera psychrotolerans</name>
    <dbReference type="NCBI Taxonomy" id="1414654"/>
    <lineage>
        <taxon>Bacteria</taxon>
        <taxon>Pseudomonadati</taxon>
        <taxon>Pseudomonadota</taxon>
        <taxon>Gammaproteobacteria</taxon>
        <taxon>Aeromonadales</taxon>
        <taxon>Aeromonadaceae</taxon>
        <taxon>Oceanisphaera</taxon>
    </lineage>
</organism>
<name>A0A1J4QEQ0_9GAMM</name>
<comment type="caution">
    <text evidence="14">The sequence shown here is derived from an EMBL/GenBank/DDBJ whole genome shotgun (WGS) entry which is preliminary data.</text>
</comment>
<dbReference type="GO" id="GO:0005525">
    <property type="term" value="F:GTP binding"/>
    <property type="evidence" value="ECO:0007669"/>
    <property type="project" value="UniProtKB-UniRule"/>
</dbReference>
<evidence type="ECO:0000256" key="11">
    <source>
        <dbReference type="ARBA" id="ARBA00066744"/>
    </source>
</evidence>
<keyword evidence="3 12" id="KW-0547">Nucleotide-binding</keyword>
<dbReference type="PRINTS" id="PR00315">
    <property type="entry name" value="ELONGATNFCT"/>
</dbReference>
<keyword evidence="6 12" id="KW-0342">GTP-binding</keyword>
<keyword evidence="15" id="KW-1185">Reference proteome</keyword>
<dbReference type="NCBIfam" id="TIGR00231">
    <property type="entry name" value="small_GTP"/>
    <property type="match status" value="1"/>
</dbReference>
<protein>
    <recommendedName>
        <fullName evidence="11 12">Elongation factor 4</fullName>
        <shortName evidence="12">EF-4</shortName>
        <ecNumber evidence="11 12">3.6.5.n1</ecNumber>
    </recommendedName>
    <alternativeName>
        <fullName evidence="12">Ribosomal back-translocase LepA</fullName>
    </alternativeName>
</protein>
<reference evidence="14 15" key="1">
    <citation type="submission" date="2016-07" db="EMBL/GenBank/DDBJ databases">
        <title>Draft Genome Sequence of Oceanisphaera psychrotolerans, isolated from coastal sediment samples.</title>
        <authorList>
            <person name="Zhuo S."/>
            <person name="Ruan Z."/>
        </authorList>
    </citation>
    <scope>NUCLEOTIDE SEQUENCE [LARGE SCALE GENOMIC DNA]</scope>
    <source>
        <strain evidence="14 15">LAM-WHM-ZC</strain>
    </source>
</reference>
<dbReference type="Pfam" id="PF00009">
    <property type="entry name" value="GTP_EFTU"/>
    <property type="match status" value="1"/>
</dbReference>
<dbReference type="HAMAP" id="MF_00071">
    <property type="entry name" value="LepA"/>
    <property type="match status" value="1"/>
</dbReference>
<dbReference type="FunFam" id="3.30.70.870:FF:000004">
    <property type="entry name" value="Translation factor GUF1, mitochondrial"/>
    <property type="match status" value="1"/>
</dbReference>
<evidence type="ECO:0000256" key="5">
    <source>
        <dbReference type="ARBA" id="ARBA00022917"/>
    </source>
</evidence>
<evidence type="ECO:0000256" key="4">
    <source>
        <dbReference type="ARBA" id="ARBA00022801"/>
    </source>
</evidence>
<evidence type="ECO:0000256" key="6">
    <source>
        <dbReference type="ARBA" id="ARBA00023134"/>
    </source>
</evidence>
<dbReference type="FunFam" id="3.30.70.240:FF:000007">
    <property type="entry name" value="Translation factor GUF1, mitochondrial"/>
    <property type="match status" value="1"/>
</dbReference>
<dbReference type="OrthoDB" id="9804431at2"/>
<dbReference type="RefSeq" id="WP_071473015.1">
    <property type="nucleotide sequence ID" value="NZ_MDKE01000026.1"/>
</dbReference>
<evidence type="ECO:0000313" key="14">
    <source>
        <dbReference type="EMBL" id="OIN08716.1"/>
    </source>
</evidence>
<dbReference type="Gene3D" id="2.40.30.10">
    <property type="entry name" value="Translation factors"/>
    <property type="match status" value="1"/>
</dbReference>
<dbReference type="InterPro" id="IPR006297">
    <property type="entry name" value="EF-4"/>
</dbReference>
<evidence type="ECO:0000256" key="9">
    <source>
        <dbReference type="ARBA" id="ARBA00057626"/>
    </source>
</evidence>
<dbReference type="Pfam" id="PF03144">
    <property type="entry name" value="GTP_EFTU_D2"/>
    <property type="match status" value="1"/>
</dbReference>
<dbReference type="Pfam" id="PF06421">
    <property type="entry name" value="LepA_C"/>
    <property type="match status" value="1"/>
</dbReference>
<dbReference type="CDD" id="cd16260">
    <property type="entry name" value="EF4_III"/>
    <property type="match status" value="1"/>
</dbReference>
<keyword evidence="7 12" id="KW-0472">Membrane</keyword>
<dbReference type="PANTHER" id="PTHR43512:SF4">
    <property type="entry name" value="TRANSLATION FACTOR GUF1 HOMOLOG, CHLOROPLASTIC"/>
    <property type="match status" value="1"/>
</dbReference>
<keyword evidence="14" id="KW-0251">Elongation factor</keyword>
<evidence type="ECO:0000256" key="12">
    <source>
        <dbReference type="HAMAP-Rule" id="MF_00071"/>
    </source>
</evidence>
<dbReference type="GO" id="GO:0043022">
    <property type="term" value="F:ribosome binding"/>
    <property type="evidence" value="ECO:0007669"/>
    <property type="project" value="UniProtKB-UniRule"/>
</dbReference>
<dbReference type="SUPFAM" id="SSF54980">
    <property type="entry name" value="EF-G C-terminal domain-like"/>
    <property type="match status" value="2"/>
</dbReference>
<dbReference type="InterPro" id="IPR004161">
    <property type="entry name" value="EFTu-like_2"/>
</dbReference>
<dbReference type="InterPro" id="IPR005225">
    <property type="entry name" value="Small_GTP-bd"/>
</dbReference>
<comment type="similarity">
    <text evidence="1 12">Belongs to the TRAFAC class translation factor GTPase superfamily. Classic translation factor GTPase family. LepA subfamily.</text>
</comment>
<dbReference type="SMART" id="SM00838">
    <property type="entry name" value="EFG_C"/>
    <property type="match status" value="1"/>
</dbReference>
<dbReference type="Pfam" id="PF00679">
    <property type="entry name" value="EFG_C"/>
    <property type="match status" value="1"/>
</dbReference>
<dbReference type="InterPro" id="IPR038363">
    <property type="entry name" value="LepA_C_sf"/>
</dbReference>
<dbReference type="FunFam" id="3.40.50.300:FF:000078">
    <property type="entry name" value="Elongation factor 4"/>
    <property type="match status" value="1"/>
</dbReference>
<evidence type="ECO:0000256" key="3">
    <source>
        <dbReference type="ARBA" id="ARBA00022741"/>
    </source>
</evidence>
<comment type="subcellular location">
    <subcellularLocation>
        <location evidence="12">Cell membrane</location>
        <topology evidence="12">Peripheral membrane protein</topology>
        <orientation evidence="12">Cytoplasmic side</orientation>
    </subcellularLocation>
</comment>
<evidence type="ECO:0000256" key="7">
    <source>
        <dbReference type="ARBA" id="ARBA00023136"/>
    </source>
</evidence>
<evidence type="ECO:0000256" key="8">
    <source>
        <dbReference type="ARBA" id="ARBA00050293"/>
    </source>
</evidence>
<dbReference type="InterPro" id="IPR035654">
    <property type="entry name" value="LepA_IV"/>
</dbReference>
<keyword evidence="2 12" id="KW-1003">Cell membrane</keyword>
<dbReference type="InterPro" id="IPR035647">
    <property type="entry name" value="EFG_III/V"/>
</dbReference>
<dbReference type="Proteomes" id="UP000243073">
    <property type="component" value="Unassembled WGS sequence"/>
</dbReference>
<dbReference type="EC" id="3.6.5.n1" evidence="11 12"/>
<evidence type="ECO:0000256" key="10">
    <source>
        <dbReference type="ARBA" id="ARBA00061052"/>
    </source>
</evidence>
<dbReference type="CDD" id="cd03699">
    <property type="entry name" value="EF4_II"/>
    <property type="match status" value="1"/>
</dbReference>
<dbReference type="GO" id="GO:0097216">
    <property type="term" value="F:guanosine tetraphosphate binding"/>
    <property type="evidence" value="ECO:0007669"/>
    <property type="project" value="UniProtKB-ARBA"/>
</dbReference>
<dbReference type="STRING" id="1414654.BFR47_15185"/>
<dbReference type="CDD" id="cd01890">
    <property type="entry name" value="LepA"/>
    <property type="match status" value="1"/>
</dbReference>
<dbReference type="FunFam" id="2.40.30.10:FF:000015">
    <property type="entry name" value="Translation factor GUF1, mitochondrial"/>
    <property type="match status" value="1"/>
</dbReference>
<keyword evidence="5 12" id="KW-0648">Protein biosynthesis</keyword>
<dbReference type="Gene3D" id="3.30.70.870">
    <property type="entry name" value="Elongation Factor G (Translational Gtpase), domain 3"/>
    <property type="match status" value="1"/>
</dbReference>
<dbReference type="CDD" id="cd03709">
    <property type="entry name" value="lepA_C"/>
    <property type="match status" value="1"/>
</dbReference>
<accession>A0A1J4QEQ0</accession>
<dbReference type="PANTHER" id="PTHR43512">
    <property type="entry name" value="TRANSLATION FACTOR GUF1-RELATED"/>
    <property type="match status" value="1"/>
</dbReference>
<dbReference type="NCBIfam" id="TIGR01393">
    <property type="entry name" value="lepA"/>
    <property type="match status" value="1"/>
</dbReference>
<dbReference type="InterPro" id="IPR009000">
    <property type="entry name" value="Transl_B-barrel_sf"/>
</dbReference>
<comment type="catalytic activity">
    <reaction evidence="8 12">
        <text>GTP + H2O = GDP + phosphate + H(+)</text>
        <dbReference type="Rhea" id="RHEA:19669"/>
        <dbReference type="ChEBI" id="CHEBI:15377"/>
        <dbReference type="ChEBI" id="CHEBI:15378"/>
        <dbReference type="ChEBI" id="CHEBI:37565"/>
        <dbReference type="ChEBI" id="CHEBI:43474"/>
        <dbReference type="ChEBI" id="CHEBI:58189"/>
        <dbReference type="EC" id="3.6.5.n1"/>
    </reaction>
</comment>
<dbReference type="InterPro" id="IPR000795">
    <property type="entry name" value="T_Tr_GTP-bd_dom"/>
</dbReference>
<dbReference type="InterPro" id="IPR013842">
    <property type="entry name" value="LepA_CTD"/>
</dbReference>